<proteinExistence type="predicted"/>
<protein>
    <submittedName>
        <fullName evidence="1">Uncharacterized protein</fullName>
    </submittedName>
</protein>
<evidence type="ECO:0000313" key="2">
    <source>
        <dbReference type="Proteomes" id="UP001057402"/>
    </source>
</evidence>
<sequence>MAGSSGEELGEKEAQAELLRHPSDLHPLVPDVVLADLTFLPACSLCCSVLDDGGYSCTICNFHAHKACAKAPLLIPCHPFHPLHPLSLSHNCLSLTCDACGRTLDRCSSYGCSDCGFVLDIRCALFTLPNSDGSSPHGLDGDERQIMIPEHNHPLTPFIANKNFYWPHGCYCALCLDPLSKDVYMDRPLVFDIKCILPELRKVNVKKVRDSVMKKSAEEVARKKEELFVLEKKVEETKRELEELTKKHAELSLLKAQEEK</sequence>
<reference evidence="2" key="1">
    <citation type="journal article" date="2023" name="Front. Plant Sci.">
        <title>Chromosomal-level genome assembly of Melastoma candidum provides insights into trichome evolution.</title>
        <authorList>
            <person name="Zhong Y."/>
            <person name="Wu W."/>
            <person name="Sun C."/>
            <person name="Zou P."/>
            <person name="Liu Y."/>
            <person name="Dai S."/>
            <person name="Zhou R."/>
        </authorList>
    </citation>
    <scope>NUCLEOTIDE SEQUENCE [LARGE SCALE GENOMIC DNA]</scope>
</reference>
<gene>
    <name evidence="1" type="ORF">MLD38_036424</name>
</gene>
<evidence type="ECO:0000313" key="1">
    <source>
        <dbReference type="EMBL" id="KAI4311537.1"/>
    </source>
</evidence>
<name>A0ACB9LJ13_9MYRT</name>
<keyword evidence="2" id="KW-1185">Reference proteome</keyword>
<dbReference type="Proteomes" id="UP001057402">
    <property type="component" value="Chromosome 11"/>
</dbReference>
<accession>A0ACB9LJ13</accession>
<organism evidence="1 2">
    <name type="scientific">Melastoma candidum</name>
    <dbReference type="NCBI Taxonomy" id="119954"/>
    <lineage>
        <taxon>Eukaryota</taxon>
        <taxon>Viridiplantae</taxon>
        <taxon>Streptophyta</taxon>
        <taxon>Embryophyta</taxon>
        <taxon>Tracheophyta</taxon>
        <taxon>Spermatophyta</taxon>
        <taxon>Magnoliopsida</taxon>
        <taxon>eudicotyledons</taxon>
        <taxon>Gunneridae</taxon>
        <taxon>Pentapetalae</taxon>
        <taxon>rosids</taxon>
        <taxon>malvids</taxon>
        <taxon>Myrtales</taxon>
        <taxon>Melastomataceae</taxon>
        <taxon>Melastomatoideae</taxon>
        <taxon>Melastomateae</taxon>
        <taxon>Melastoma</taxon>
    </lineage>
</organism>
<comment type="caution">
    <text evidence="1">The sequence shown here is derived from an EMBL/GenBank/DDBJ whole genome shotgun (WGS) entry which is preliminary data.</text>
</comment>
<dbReference type="EMBL" id="CM042890">
    <property type="protein sequence ID" value="KAI4311537.1"/>
    <property type="molecule type" value="Genomic_DNA"/>
</dbReference>